<dbReference type="GeneID" id="17259217"/>
<evidence type="ECO:0000313" key="1">
    <source>
        <dbReference type="EnsemblProtists" id="EOD13066"/>
    </source>
</evidence>
<protein>
    <recommendedName>
        <fullName evidence="3">TLC domain-containing protein</fullName>
    </recommendedName>
</protein>
<dbReference type="HOGENOM" id="CLU_592428_0_0_1"/>
<sequence length="462" mass="50586">MDTSRLTEAAFYAIFVCVSSGLVDKLLYKRSATAKQTLESALHHLMSAHGVLTFALMRLLEPGQPFASDTAPTSSFAIRAVLALFLWDFGYGHGCGVGSWILLNMHHAGALIALQFQARAGEARLDTLLFGWLWAIHAFGLFAKVQSKLVALTIGKEYCASEGQRSVVLDGAKHVYSLVTVRLIYDYLNAPGQPGLGVRHYQTWAVCVMLTGRYLVNDNWRNVDFLRRVEAPGAALVFVDHLLFRDPHLDRACAILLTALAGLITHAVFLAQHRPKPARYHGPAEHEELRDFLDEATPRVLEREQEPPSSRVAAWFATQKTARGEAFATAYPALAAIVAGDAKALERHLLDDPSRADSPNTDCHDSRPLHWSTGLQRADATLLLLKHGANPYAIDKNTGKDAVDKGLTGFSVLSGKACPGELGGCSDFWARLDGLCVARSPPAVDWARLSVGTRIWRVIAKF</sequence>
<name>A0A0D3IP81_EMIH1</name>
<accession>A0A0D3IP81</accession>
<dbReference type="Proteomes" id="UP000013827">
    <property type="component" value="Unassembled WGS sequence"/>
</dbReference>
<reference evidence="2" key="1">
    <citation type="journal article" date="2013" name="Nature">
        <title>Pan genome of the phytoplankton Emiliania underpins its global distribution.</title>
        <authorList>
            <person name="Read B.A."/>
            <person name="Kegel J."/>
            <person name="Klute M.J."/>
            <person name="Kuo A."/>
            <person name="Lefebvre S.C."/>
            <person name="Maumus F."/>
            <person name="Mayer C."/>
            <person name="Miller J."/>
            <person name="Monier A."/>
            <person name="Salamov A."/>
            <person name="Young J."/>
            <person name="Aguilar M."/>
            <person name="Claverie J.M."/>
            <person name="Frickenhaus S."/>
            <person name="Gonzalez K."/>
            <person name="Herman E.K."/>
            <person name="Lin Y.C."/>
            <person name="Napier J."/>
            <person name="Ogata H."/>
            <person name="Sarno A.F."/>
            <person name="Shmutz J."/>
            <person name="Schroeder D."/>
            <person name="de Vargas C."/>
            <person name="Verret F."/>
            <person name="von Dassow P."/>
            <person name="Valentin K."/>
            <person name="Van de Peer Y."/>
            <person name="Wheeler G."/>
            <person name="Dacks J.B."/>
            <person name="Delwiche C.F."/>
            <person name="Dyhrman S.T."/>
            <person name="Glockner G."/>
            <person name="John U."/>
            <person name="Richards T."/>
            <person name="Worden A.Z."/>
            <person name="Zhang X."/>
            <person name="Grigoriev I.V."/>
            <person name="Allen A.E."/>
            <person name="Bidle K."/>
            <person name="Borodovsky M."/>
            <person name="Bowler C."/>
            <person name="Brownlee C."/>
            <person name="Cock J.M."/>
            <person name="Elias M."/>
            <person name="Gladyshev V.N."/>
            <person name="Groth M."/>
            <person name="Guda C."/>
            <person name="Hadaegh A."/>
            <person name="Iglesias-Rodriguez M.D."/>
            <person name="Jenkins J."/>
            <person name="Jones B.M."/>
            <person name="Lawson T."/>
            <person name="Leese F."/>
            <person name="Lindquist E."/>
            <person name="Lobanov A."/>
            <person name="Lomsadze A."/>
            <person name="Malik S.B."/>
            <person name="Marsh M.E."/>
            <person name="Mackinder L."/>
            <person name="Mock T."/>
            <person name="Mueller-Roeber B."/>
            <person name="Pagarete A."/>
            <person name="Parker M."/>
            <person name="Probert I."/>
            <person name="Quesneville H."/>
            <person name="Raines C."/>
            <person name="Rensing S.A."/>
            <person name="Riano-Pachon D.M."/>
            <person name="Richier S."/>
            <person name="Rokitta S."/>
            <person name="Shiraiwa Y."/>
            <person name="Soanes D.M."/>
            <person name="van der Giezen M."/>
            <person name="Wahlund T.M."/>
            <person name="Williams B."/>
            <person name="Wilson W."/>
            <person name="Wolfe G."/>
            <person name="Wurch L.L."/>
        </authorList>
    </citation>
    <scope>NUCLEOTIDE SEQUENCE</scope>
</reference>
<keyword evidence="2" id="KW-1185">Reference proteome</keyword>
<organism evidence="1 2">
    <name type="scientific">Emiliania huxleyi (strain CCMP1516)</name>
    <dbReference type="NCBI Taxonomy" id="280463"/>
    <lineage>
        <taxon>Eukaryota</taxon>
        <taxon>Haptista</taxon>
        <taxon>Haptophyta</taxon>
        <taxon>Prymnesiophyceae</taxon>
        <taxon>Isochrysidales</taxon>
        <taxon>Noelaerhabdaceae</taxon>
        <taxon>Emiliania</taxon>
    </lineage>
</organism>
<dbReference type="AlphaFoldDB" id="A0A0D3IP81"/>
<evidence type="ECO:0008006" key="3">
    <source>
        <dbReference type="Google" id="ProtNLM"/>
    </source>
</evidence>
<dbReference type="RefSeq" id="XP_005765495.1">
    <property type="nucleotide sequence ID" value="XM_005765438.1"/>
</dbReference>
<evidence type="ECO:0000313" key="2">
    <source>
        <dbReference type="Proteomes" id="UP000013827"/>
    </source>
</evidence>
<dbReference type="KEGG" id="ehx:EMIHUDRAFT_459600"/>
<reference evidence="1" key="2">
    <citation type="submission" date="2024-10" db="UniProtKB">
        <authorList>
            <consortium name="EnsemblProtists"/>
        </authorList>
    </citation>
    <scope>IDENTIFICATION</scope>
</reference>
<dbReference type="PaxDb" id="2903-EOD13066"/>
<proteinExistence type="predicted"/>
<dbReference type="EnsemblProtists" id="EOD13066">
    <property type="protein sequence ID" value="EOD13066"/>
    <property type="gene ID" value="EMIHUDRAFT_459600"/>
</dbReference>